<dbReference type="RefSeq" id="WP_422865357.1">
    <property type="nucleotide sequence ID" value="NZ_JAMSKV010000017.1"/>
</dbReference>
<reference evidence="1 2" key="1">
    <citation type="submission" date="2022-06" db="EMBL/GenBank/DDBJ databases">
        <title>Endosaccharibacter gen. nov., sp. nov., endophytic bacteria isolated from sugarcane.</title>
        <authorList>
            <person name="Pitiwittayakul N."/>
            <person name="Yukphan P."/>
            <person name="Charoenyingcharoen P."/>
            <person name="Tanasupawat S."/>
        </authorList>
    </citation>
    <scope>NUCLEOTIDE SEQUENCE [LARGE SCALE GENOMIC DNA]</scope>
    <source>
        <strain evidence="1 2">KSS8</strain>
    </source>
</reference>
<dbReference type="EMBL" id="JAMSKV010000017">
    <property type="protein sequence ID" value="MCQ8279868.1"/>
    <property type="molecule type" value="Genomic_DNA"/>
</dbReference>
<dbReference type="Proteomes" id="UP001524587">
    <property type="component" value="Unassembled WGS sequence"/>
</dbReference>
<gene>
    <name evidence="1" type="ORF">NFI95_15595</name>
</gene>
<comment type="caution">
    <text evidence="1">The sequence shown here is derived from an EMBL/GenBank/DDBJ whole genome shotgun (WGS) entry which is preliminary data.</text>
</comment>
<name>A0ABT1WAE4_9PROT</name>
<protein>
    <recommendedName>
        <fullName evidence="3">Baseplate protein J-like domain-containing protein</fullName>
    </recommendedName>
</protein>
<organism evidence="1 2">
    <name type="scientific">Endosaccharibacter trunci</name>
    <dbReference type="NCBI Taxonomy" id="2812733"/>
    <lineage>
        <taxon>Bacteria</taxon>
        <taxon>Pseudomonadati</taxon>
        <taxon>Pseudomonadota</taxon>
        <taxon>Alphaproteobacteria</taxon>
        <taxon>Acetobacterales</taxon>
        <taxon>Acetobacteraceae</taxon>
        <taxon>Endosaccharibacter</taxon>
    </lineage>
</organism>
<evidence type="ECO:0000313" key="1">
    <source>
        <dbReference type="EMBL" id="MCQ8279868.1"/>
    </source>
</evidence>
<evidence type="ECO:0008006" key="3">
    <source>
        <dbReference type="Google" id="ProtNLM"/>
    </source>
</evidence>
<keyword evidence="2" id="KW-1185">Reference proteome</keyword>
<accession>A0ABT1WAE4</accession>
<evidence type="ECO:0000313" key="2">
    <source>
        <dbReference type="Proteomes" id="UP001524587"/>
    </source>
</evidence>
<sequence>MADLSDVEKALMALVQQTAATLGSTVEVFRGWPQADDLTTDLKAGTCNVSIYSQPGGSRDTSRYSRSPYPMAQIASTLTSTSGGNSVTFGGAAQAGGQAGILAAGIGFGVITQATDTPSTVAAALVAAITSDGRLNAAATGPTVTVTALDTSDGIPSTGFTAVGQQAQSELRRQEQRIQVTAWCPTPILRDQLASLIDTALAGTDWLTLSDGSSARIRYVSTSESDASSQAALYRRDLIYVVEYPTTTTVTVPVLLFPAGVLQVSGVITTFADQQPIAGVLSADGGATVEVDAGGNILVQPNP</sequence>
<proteinExistence type="predicted"/>